<dbReference type="AlphaFoldDB" id="A0A3N2C7J0"/>
<organism evidence="4 5">
    <name type="scientific">Plantibacter flavus</name>
    <dbReference type="NCBI Taxonomy" id="150123"/>
    <lineage>
        <taxon>Bacteria</taxon>
        <taxon>Bacillati</taxon>
        <taxon>Actinomycetota</taxon>
        <taxon>Actinomycetes</taxon>
        <taxon>Micrococcales</taxon>
        <taxon>Microbacteriaceae</taxon>
        <taxon>Plantibacter</taxon>
    </lineage>
</organism>
<dbReference type="Gene3D" id="3.30.1330.40">
    <property type="entry name" value="RutC-like"/>
    <property type="match status" value="1"/>
</dbReference>
<dbReference type="InterPro" id="IPR035959">
    <property type="entry name" value="RutC-like_sf"/>
</dbReference>
<evidence type="ECO:0000259" key="3">
    <source>
        <dbReference type="Pfam" id="PF21168"/>
    </source>
</evidence>
<keyword evidence="5" id="KW-1185">Reference proteome</keyword>
<evidence type="ECO:0000256" key="2">
    <source>
        <dbReference type="PIRSR" id="PIRSR631038-2"/>
    </source>
</evidence>
<proteinExistence type="predicted"/>
<feature type="binding site" evidence="2">
    <location>
        <position position="149"/>
    </location>
    <ligand>
        <name>substrate</name>
    </ligand>
</feature>
<feature type="active site" description="Proton acceptor" evidence="1">
    <location>
        <position position="315"/>
    </location>
</feature>
<dbReference type="Pfam" id="PF21168">
    <property type="entry name" value="FkbO_Hyg5-like_N"/>
    <property type="match status" value="1"/>
</dbReference>
<dbReference type="Proteomes" id="UP000266915">
    <property type="component" value="Unassembled WGS sequence"/>
</dbReference>
<dbReference type="InterPro" id="IPR049368">
    <property type="entry name" value="FkbO_Hyg5-like_N"/>
</dbReference>
<evidence type="ECO:0000256" key="1">
    <source>
        <dbReference type="PIRSR" id="PIRSR631038-1"/>
    </source>
</evidence>
<protein>
    <submittedName>
        <fullName evidence="4">FkbO/Hyg5 family chorismatase</fullName>
    </submittedName>
</protein>
<feature type="binding site" evidence="2">
    <location>
        <position position="142"/>
    </location>
    <ligand>
        <name>substrate</name>
    </ligand>
</feature>
<sequence>MQTFVAPMFSIDEGSLPSEIIGVSPLARIYYGQTEAGPRVIDGVLELPVHMVTDGTAGFIETWHATGNVTVVIRGSVAVAHDGQQLVCAGFVPRHGRWADAIRQAYAQGIALADELGYANIFRMWNMIGHINETNQDGLEVYRDFCVGRAEAFDVRKMIDGVPSATGIGSRGDGISFYFLATRSGRITNLENPNQVPAFEYPDDYGPRPPSFARASTIDGADKLFISGTASILGHRTMHVGNIEKQLETTRDNLQALLRASEDDERGWQLEHVKVYVRHSRDLETVRRFVEQNLPTPTPPVYMNVAICRSDLLVEIEGVARR</sequence>
<feature type="domain" description="Chorismatase FkbO/Hyg5-like N-terminal" evidence="3">
    <location>
        <begin position="61"/>
        <end position="181"/>
    </location>
</feature>
<reference evidence="4 5" key="1">
    <citation type="submission" date="2018-11" db="EMBL/GenBank/DDBJ databases">
        <title>Sequencing the genomes of 1000 actinobacteria strains.</title>
        <authorList>
            <person name="Klenk H.-P."/>
        </authorList>
    </citation>
    <scope>NUCLEOTIDE SEQUENCE [LARGE SCALE GENOMIC DNA]</scope>
    <source>
        <strain evidence="4 5">DSM 14012</strain>
    </source>
</reference>
<gene>
    <name evidence="4" type="ORF">EDD42_3596</name>
</gene>
<name>A0A3N2C7J0_9MICO</name>
<dbReference type="RefSeq" id="WP_143736364.1">
    <property type="nucleotide sequence ID" value="NZ_FXAP01000002.1"/>
</dbReference>
<feature type="binding site" evidence="2">
    <location>
        <position position="214"/>
    </location>
    <ligand>
        <name>substrate</name>
    </ligand>
</feature>
<evidence type="ECO:0000313" key="4">
    <source>
        <dbReference type="EMBL" id="ROR83485.1"/>
    </source>
</evidence>
<feature type="binding site" evidence="2">
    <location>
        <position position="201"/>
    </location>
    <ligand>
        <name>substrate</name>
    </ligand>
</feature>
<dbReference type="CDD" id="cd06153">
    <property type="entry name" value="YjgF_YER057c_UK114_like_5"/>
    <property type="match status" value="1"/>
</dbReference>
<dbReference type="InterPro" id="IPR031038">
    <property type="entry name" value="Chori_FkbO_Hyg5"/>
</dbReference>
<comment type="caution">
    <text evidence="4">The sequence shown here is derived from an EMBL/GenBank/DDBJ whole genome shotgun (WGS) entry which is preliminary data.</text>
</comment>
<dbReference type="EMBL" id="RKHL01000001">
    <property type="protein sequence ID" value="ROR83485.1"/>
    <property type="molecule type" value="Genomic_DNA"/>
</dbReference>
<accession>A0A3N2C7J0</accession>
<evidence type="ECO:0000313" key="5">
    <source>
        <dbReference type="Proteomes" id="UP000266915"/>
    </source>
</evidence>
<dbReference type="SUPFAM" id="SSF55298">
    <property type="entry name" value="YjgF-like"/>
    <property type="match status" value="1"/>
</dbReference>
<dbReference type="NCBIfam" id="TIGR04444">
    <property type="entry name" value="chori_FkbO_Hyg5"/>
    <property type="match status" value="1"/>
</dbReference>